<feature type="region of interest" description="Disordered" evidence="1">
    <location>
        <begin position="610"/>
        <end position="635"/>
    </location>
</feature>
<comment type="caution">
    <text evidence="2">The sequence shown here is derived from an EMBL/GenBank/DDBJ whole genome shotgun (WGS) entry which is preliminary data.</text>
</comment>
<sequence length="742" mass="82471">YFAGAEERLARERKASRRMVSLFYQALQLCSEDEKNQGQVFAAFEWPRQAIPWSQPFPLFVALQKRLPYVCDFDGRRYELVDKDLRPLCKPWQVITAFAPLRQALGLRCPRDRKHADCRGEVATQSGRYSELLAKVITQAVLQIPEIRKSGNPETGTKEASSVPCVPVTVDDAEGEPVEAPVKSPPAAPTDEERQRHELTHTPAAPWCEFCIRGKSKDDPHRQRSADEQGVPLIELDYSFWRTEAAEDVIQVVLMGVRTDSGSGFAALCQAKGRADATVLRELQAWLGYFGLTGALQVRTDVEPAIGYVARQMASRRQARTVVETTPVNSSSSIGACDRRAQAVAAQVRTLRASLQSRYGITVKATDPVFGWTVRYGNYLLDRFQVHRRHGQTPYAHLYRKPFEQALFAFGSIVMGRDPGALDLGNAEDRWYKGVWLGRALTSTEHILSTANGIRLVRSLRLLPDADQSAEDFEQLAVWSVWKQQPSELDPDLPAQTALPGTTSTSSTSVPTSTSSTRVPNSTSSTSVPAITPSTSLGQGEPQSRPKRFLRNFKADMGHTTGCQACEAGGLGTRQTVSGKARQEAYRQRLATPEIPDESQLVRVTSVPPLSLPMPEHDEGMPQAPAKRGMPEENVEPPRRVRMRVKGPAVKRPAEPTPQDDEEEARVRIRDDVVGFPDDTAGYTDSLQAFEEEYRETAARDQLQLCYASRRTWNFSSETHRATQSDGRNYPTSKSSKGDGKR</sequence>
<dbReference type="Proteomes" id="UP000626109">
    <property type="component" value="Unassembled WGS sequence"/>
</dbReference>
<feature type="compositionally biased region" description="Low complexity" evidence="1">
    <location>
        <begin position="502"/>
        <end position="529"/>
    </location>
</feature>
<gene>
    <name evidence="2" type="ORF">PGLA2088_LOCUS31595</name>
</gene>
<feature type="compositionally biased region" description="Polar residues" evidence="1">
    <location>
        <begin position="532"/>
        <end position="542"/>
    </location>
</feature>
<proteinExistence type="predicted"/>
<feature type="non-terminal residue" evidence="2">
    <location>
        <position position="1"/>
    </location>
</feature>
<accession>A0A813KEE8</accession>
<feature type="region of interest" description="Disordered" evidence="1">
    <location>
        <begin position="647"/>
        <end position="667"/>
    </location>
</feature>
<evidence type="ECO:0000313" key="2">
    <source>
        <dbReference type="EMBL" id="CAE8700382.1"/>
    </source>
</evidence>
<reference evidence="2" key="1">
    <citation type="submission" date="2021-02" db="EMBL/GenBank/DDBJ databases">
        <authorList>
            <person name="Dougan E. K."/>
            <person name="Rhodes N."/>
            <person name="Thang M."/>
            <person name="Chan C."/>
        </authorList>
    </citation>
    <scope>NUCLEOTIDE SEQUENCE</scope>
</reference>
<protein>
    <submittedName>
        <fullName evidence="2">Uncharacterized protein</fullName>
    </submittedName>
</protein>
<evidence type="ECO:0000256" key="1">
    <source>
        <dbReference type="SAM" id="MobiDB-lite"/>
    </source>
</evidence>
<feature type="region of interest" description="Disordered" evidence="1">
    <location>
        <begin position="489"/>
        <end position="545"/>
    </location>
</feature>
<name>A0A813KEE8_POLGL</name>
<evidence type="ECO:0000313" key="3">
    <source>
        <dbReference type="Proteomes" id="UP000626109"/>
    </source>
</evidence>
<feature type="region of interest" description="Disordered" evidence="1">
    <location>
        <begin position="174"/>
        <end position="194"/>
    </location>
</feature>
<organism evidence="2 3">
    <name type="scientific">Polarella glacialis</name>
    <name type="common">Dinoflagellate</name>
    <dbReference type="NCBI Taxonomy" id="89957"/>
    <lineage>
        <taxon>Eukaryota</taxon>
        <taxon>Sar</taxon>
        <taxon>Alveolata</taxon>
        <taxon>Dinophyceae</taxon>
        <taxon>Suessiales</taxon>
        <taxon>Suessiaceae</taxon>
        <taxon>Polarella</taxon>
    </lineage>
</organism>
<dbReference type="AlphaFoldDB" id="A0A813KEE8"/>
<dbReference type="EMBL" id="CAJNNW010029478">
    <property type="protein sequence ID" value="CAE8700382.1"/>
    <property type="molecule type" value="Genomic_DNA"/>
</dbReference>
<feature type="compositionally biased region" description="Polar residues" evidence="1">
    <location>
        <begin position="724"/>
        <end position="735"/>
    </location>
</feature>
<feature type="region of interest" description="Disordered" evidence="1">
    <location>
        <begin position="711"/>
        <end position="742"/>
    </location>
</feature>